<dbReference type="KEGG" id="ifn:GM661_14105"/>
<organism evidence="3 4">
    <name type="scientific">Iocasia fonsfrigidae</name>
    <dbReference type="NCBI Taxonomy" id="2682810"/>
    <lineage>
        <taxon>Bacteria</taxon>
        <taxon>Bacillati</taxon>
        <taxon>Bacillota</taxon>
        <taxon>Clostridia</taxon>
        <taxon>Halanaerobiales</taxon>
        <taxon>Halanaerobiaceae</taxon>
        <taxon>Iocasia</taxon>
    </lineage>
</organism>
<reference evidence="3" key="1">
    <citation type="submission" date="2019-12" db="EMBL/GenBank/DDBJ databases">
        <authorList>
            <person name="zhang j."/>
            <person name="sun C.M."/>
        </authorList>
    </citation>
    <scope>NUCLEOTIDE SEQUENCE</scope>
    <source>
        <strain evidence="3">NS-1</strain>
    </source>
</reference>
<dbReference type="PANTHER" id="PTHR43619">
    <property type="entry name" value="S-ADENOSYL-L-METHIONINE-DEPENDENT METHYLTRANSFERASE YKTD-RELATED"/>
    <property type="match status" value="1"/>
</dbReference>
<evidence type="ECO:0000256" key="1">
    <source>
        <dbReference type="ARBA" id="ARBA00022603"/>
    </source>
</evidence>
<dbReference type="PANTHER" id="PTHR43619:SF2">
    <property type="entry name" value="S-ADENOSYL-L-METHIONINE-DEPENDENT METHYLTRANSFERASES SUPERFAMILY PROTEIN"/>
    <property type="match status" value="1"/>
</dbReference>
<evidence type="ECO:0000256" key="2">
    <source>
        <dbReference type="ARBA" id="ARBA00022679"/>
    </source>
</evidence>
<keyword evidence="1 3" id="KW-0489">Methyltransferase</keyword>
<dbReference type="PIRSF" id="PIRSF028177">
    <property type="entry name" value="Polyketide_synth_Omtfrase_TcmP"/>
    <property type="match status" value="1"/>
</dbReference>
<dbReference type="Proteomes" id="UP000665020">
    <property type="component" value="Chromosome"/>
</dbReference>
<proteinExistence type="predicted"/>
<accession>A0A8A7KB03</accession>
<dbReference type="Pfam" id="PF04072">
    <property type="entry name" value="LCM"/>
    <property type="match status" value="1"/>
</dbReference>
<keyword evidence="2" id="KW-0808">Transferase</keyword>
<dbReference type="GO" id="GO:0032259">
    <property type="term" value="P:methylation"/>
    <property type="evidence" value="ECO:0007669"/>
    <property type="project" value="UniProtKB-KW"/>
</dbReference>
<dbReference type="InterPro" id="IPR007213">
    <property type="entry name" value="Ppm1/Ppm2/Tcmp"/>
</dbReference>
<dbReference type="InterPro" id="IPR016874">
    <property type="entry name" value="TcmP-like"/>
</dbReference>
<dbReference type="AlphaFoldDB" id="A0A8A7KB03"/>
<dbReference type="Gene3D" id="3.40.50.150">
    <property type="entry name" value="Vaccinia Virus protein VP39"/>
    <property type="match status" value="1"/>
</dbReference>
<dbReference type="EMBL" id="CP046640">
    <property type="protein sequence ID" value="QTL99013.1"/>
    <property type="molecule type" value="Genomic_DNA"/>
</dbReference>
<protein>
    <submittedName>
        <fullName evidence="3">Class I SAM-dependent methyltransferase</fullName>
    </submittedName>
</protein>
<evidence type="ECO:0000313" key="4">
    <source>
        <dbReference type="Proteomes" id="UP000665020"/>
    </source>
</evidence>
<dbReference type="InterPro" id="IPR029063">
    <property type="entry name" value="SAM-dependent_MTases_sf"/>
</dbReference>
<dbReference type="SUPFAM" id="SSF53335">
    <property type="entry name" value="S-adenosyl-L-methionine-dependent methyltransferases"/>
    <property type="match status" value="1"/>
</dbReference>
<gene>
    <name evidence="3" type="ORF">GM661_14105</name>
</gene>
<name>A0A8A7KB03_9FIRM</name>
<keyword evidence="4" id="KW-1185">Reference proteome</keyword>
<dbReference type="GO" id="GO:0008168">
    <property type="term" value="F:methyltransferase activity"/>
    <property type="evidence" value="ECO:0007669"/>
    <property type="project" value="UniProtKB-KW"/>
</dbReference>
<sequence length="296" mass="34810">MERGGIIVNKITLTEEKETLLIPLLGKAQDNKKENPILNDKKATEIVEKIDYNFNSLKIFEKTNIMMCIRAKLIDNHVKSFLSVTKNNVALHLGCGLDSRYYRIKNNNVNWYDLDFKEVITIRQHFFKETGKYHMIASSVTESEWIERIPQEKDHYIIIAEGLFMYLKENEIKELLSRLKDRIGNYTLIFDAYSVLTAKNANRHPSLKKTGAKINWGINNPEELENWGLGIKLIDEEYFTDYEGIDYLSITNRIMFKIANIFSAARKAHRLLIYRVCSKNTDFYYFIDHYCNCWFT</sequence>
<evidence type="ECO:0000313" key="3">
    <source>
        <dbReference type="EMBL" id="QTL99013.1"/>
    </source>
</evidence>